<name>A0A7W5UM70_9BACT</name>
<comment type="caution">
    <text evidence="1">The sequence shown here is derived from an EMBL/GenBank/DDBJ whole genome shotgun (WGS) entry which is preliminary data.</text>
</comment>
<dbReference type="InterPro" id="IPR010994">
    <property type="entry name" value="RuvA_2-like"/>
</dbReference>
<accession>A0A7W5UM70</accession>
<reference evidence="1 2" key="1">
    <citation type="submission" date="2020-08" db="EMBL/GenBank/DDBJ databases">
        <title>Genomic Encyclopedia of Type Strains, Phase IV (KMG-IV): sequencing the most valuable type-strain genomes for metagenomic binning, comparative biology and taxonomic classification.</title>
        <authorList>
            <person name="Goeker M."/>
        </authorList>
    </citation>
    <scope>NUCLEOTIDE SEQUENCE [LARGE SCALE GENOMIC DNA]</scope>
    <source>
        <strain evidence="1 2">DSM 22548</strain>
    </source>
</reference>
<organism evidence="1 2">
    <name type="scientific">Alloprevotella rava</name>
    <dbReference type="NCBI Taxonomy" id="671218"/>
    <lineage>
        <taxon>Bacteria</taxon>
        <taxon>Pseudomonadati</taxon>
        <taxon>Bacteroidota</taxon>
        <taxon>Bacteroidia</taxon>
        <taxon>Bacteroidales</taxon>
        <taxon>Prevotellaceae</taxon>
        <taxon>Alloprevotella</taxon>
    </lineage>
</organism>
<evidence type="ECO:0008006" key="3">
    <source>
        <dbReference type="Google" id="ProtNLM"/>
    </source>
</evidence>
<dbReference type="AlphaFoldDB" id="A0A7W5UM70"/>
<dbReference type="EMBL" id="JACICA010000004">
    <property type="protein sequence ID" value="MBB3702567.1"/>
    <property type="molecule type" value="Genomic_DNA"/>
</dbReference>
<dbReference type="Proteomes" id="UP000541425">
    <property type="component" value="Unassembled WGS sequence"/>
</dbReference>
<evidence type="ECO:0000313" key="1">
    <source>
        <dbReference type="EMBL" id="MBB3702567.1"/>
    </source>
</evidence>
<proteinExistence type="predicted"/>
<dbReference type="SUPFAM" id="SSF47781">
    <property type="entry name" value="RuvA domain 2-like"/>
    <property type="match status" value="1"/>
</dbReference>
<protein>
    <recommendedName>
        <fullName evidence="3">Helix-hairpin-helix domain-containing protein</fullName>
    </recommendedName>
</protein>
<evidence type="ECO:0000313" key="2">
    <source>
        <dbReference type="Proteomes" id="UP000541425"/>
    </source>
</evidence>
<dbReference type="RefSeq" id="WP_183695768.1">
    <property type="nucleotide sequence ID" value="NZ_JACICA010000004.1"/>
</dbReference>
<dbReference type="Gene3D" id="1.10.150.280">
    <property type="entry name" value="AF1531-like domain"/>
    <property type="match status" value="1"/>
</dbReference>
<gene>
    <name evidence="1" type="ORF">FHS60_001030</name>
</gene>
<sequence length="658" mass="75568">MKHAALVLFLLFPITLFAQERYISWTDFADTYFDEQSSEELQEELEQLYLHPMNLNTVSRDDLLRLPFLQEAQADSILAYRERHHQFLTLGELQFITGLSYTDRCYLSLFLQALPLPQQVAPLKVRLFSGRHELETRLDIPLYRRRGEQNGAYLGSGLYNNLRYRYDWQRRVQYGITLEKDAGEPIGRYRNYPYDALSAYAHYLSPNNRYELLAGDYTVTIGQGLLFGCATYGSKATLLDAPRRTAMVLHNHSSMSEARFFRGVAGGIRNGNWLLTAFLSYRQLDSRQEGDTVRSFLYDGYHRTARELSRRRNVDNLTAGGQLLYLRPRWRIGLSGFYTHYDHFLLPEHRAYTQYFMRGKDAAGLSVNYYLHSHRITLSGEAAADRRLHLATTNTLVYSPSSSCQLTLQHRAFAPRFVSPHGDALQEGSRVANEHGLLLGGKYNGFRRLELRGYVDFFRFPTSTFRATGASQGFDAMAQVLWQLKNGGQLLLRYRTKTKQQNIPKYAGLLQYATTHRLRAQLNLRNDRWELHPAIDIALAGKQTTGNTLGWMLSLRTGFRPTSTLKLAALAAVFFTDDYASACYVYEPYLRHAGGFGACYYHGLRTVLLGQWQLTKNWDIGVKYSLLHYFNKSAIGTGEQLISSASKNDVSLQLRWRF</sequence>
<dbReference type="Pfam" id="PF12836">
    <property type="entry name" value="HHH_3"/>
    <property type="match status" value="1"/>
</dbReference>